<name>A0ABW7YUN3_9ACTN</name>
<evidence type="ECO:0000313" key="9">
    <source>
        <dbReference type="Proteomes" id="UP001612741"/>
    </source>
</evidence>
<dbReference type="RefSeq" id="WP_397081456.1">
    <property type="nucleotide sequence ID" value="NZ_JBITGY010000003.1"/>
</dbReference>
<dbReference type="SUPFAM" id="SSF49265">
    <property type="entry name" value="Fibronectin type III"/>
    <property type="match status" value="1"/>
</dbReference>
<comment type="subcellular location">
    <subcellularLocation>
        <location evidence="1">Secreted</location>
    </subcellularLocation>
</comment>
<dbReference type="EC" id="3.4.-.-" evidence="8"/>
<dbReference type="CDD" id="cd00063">
    <property type="entry name" value="FN3"/>
    <property type="match status" value="1"/>
</dbReference>
<evidence type="ECO:0000259" key="7">
    <source>
        <dbReference type="PROSITE" id="PS50853"/>
    </source>
</evidence>
<dbReference type="PROSITE" id="PS50853">
    <property type="entry name" value="FN3"/>
    <property type="match status" value="1"/>
</dbReference>
<evidence type="ECO:0000256" key="6">
    <source>
        <dbReference type="SAM" id="SignalP"/>
    </source>
</evidence>
<dbReference type="Proteomes" id="UP001612741">
    <property type="component" value="Unassembled WGS sequence"/>
</dbReference>
<dbReference type="Gene3D" id="2.60.40.10">
    <property type="entry name" value="Immunoglobulins"/>
    <property type="match status" value="1"/>
</dbReference>
<keyword evidence="6" id="KW-0732">Signal</keyword>
<keyword evidence="2" id="KW-0964">Secreted</keyword>
<dbReference type="GO" id="GO:0016787">
    <property type="term" value="F:hydrolase activity"/>
    <property type="evidence" value="ECO:0007669"/>
    <property type="project" value="UniProtKB-KW"/>
</dbReference>
<dbReference type="SUPFAM" id="SSF53187">
    <property type="entry name" value="Zn-dependent exopeptidases"/>
    <property type="match status" value="1"/>
</dbReference>
<feature type="chain" id="PRO_5046598988" evidence="6">
    <location>
        <begin position="32"/>
        <end position="463"/>
    </location>
</feature>
<feature type="domain" description="Fibronectin type-III" evidence="7">
    <location>
        <begin position="372"/>
        <end position="463"/>
    </location>
</feature>
<evidence type="ECO:0000256" key="5">
    <source>
        <dbReference type="ARBA" id="ARBA00023326"/>
    </source>
</evidence>
<keyword evidence="8" id="KW-0378">Hydrolase</keyword>
<protein>
    <submittedName>
        <fullName evidence="8">M28 family metallopeptidase</fullName>
        <ecNumber evidence="8">3.4.-.-</ecNumber>
    </submittedName>
</protein>
<keyword evidence="5" id="KW-0624">Polysaccharide degradation</keyword>
<dbReference type="InterPro" id="IPR007484">
    <property type="entry name" value="Peptidase_M28"/>
</dbReference>
<gene>
    <name evidence="8" type="ORF">ACIBG2_12470</name>
</gene>
<keyword evidence="5" id="KW-0119">Carbohydrate metabolism</keyword>
<keyword evidence="3" id="KW-0645">Protease</keyword>
<organism evidence="8 9">
    <name type="scientific">Nonomuraea typhae</name>
    <dbReference type="NCBI Taxonomy" id="2603600"/>
    <lineage>
        <taxon>Bacteria</taxon>
        <taxon>Bacillati</taxon>
        <taxon>Actinomycetota</taxon>
        <taxon>Actinomycetes</taxon>
        <taxon>Streptosporangiales</taxon>
        <taxon>Streptosporangiaceae</taxon>
        <taxon>Nonomuraea</taxon>
    </lineage>
</organism>
<dbReference type="InterPro" id="IPR045175">
    <property type="entry name" value="M28_fam"/>
</dbReference>
<evidence type="ECO:0000256" key="3">
    <source>
        <dbReference type="ARBA" id="ARBA00023049"/>
    </source>
</evidence>
<dbReference type="Pfam" id="PF04389">
    <property type="entry name" value="Peptidase_M28"/>
    <property type="match status" value="1"/>
</dbReference>
<dbReference type="InterPro" id="IPR013783">
    <property type="entry name" value="Ig-like_fold"/>
</dbReference>
<comment type="caution">
    <text evidence="8">The sequence shown here is derived from an EMBL/GenBank/DDBJ whole genome shotgun (WGS) entry which is preliminary data.</text>
</comment>
<dbReference type="InterPro" id="IPR003961">
    <property type="entry name" value="FN3_dom"/>
</dbReference>
<reference evidence="8 9" key="1">
    <citation type="submission" date="2024-10" db="EMBL/GenBank/DDBJ databases">
        <title>The Natural Products Discovery Center: Release of the First 8490 Sequenced Strains for Exploring Actinobacteria Biosynthetic Diversity.</title>
        <authorList>
            <person name="Kalkreuter E."/>
            <person name="Kautsar S.A."/>
            <person name="Yang D."/>
            <person name="Bader C.D."/>
            <person name="Teijaro C.N."/>
            <person name="Fluegel L."/>
            <person name="Davis C.M."/>
            <person name="Simpson J.R."/>
            <person name="Lauterbach L."/>
            <person name="Steele A.D."/>
            <person name="Gui C."/>
            <person name="Meng S."/>
            <person name="Li G."/>
            <person name="Viehrig K."/>
            <person name="Ye F."/>
            <person name="Su P."/>
            <person name="Kiefer A.F."/>
            <person name="Nichols A."/>
            <person name="Cepeda A.J."/>
            <person name="Yan W."/>
            <person name="Fan B."/>
            <person name="Jiang Y."/>
            <person name="Adhikari A."/>
            <person name="Zheng C.-J."/>
            <person name="Schuster L."/>
            <person name="Cowan T.M."/>
            <person name="Smanski M.J."/>
            <person name="Chevrette M.G."/>
            <person name="De Carvalho L.P.S."/>
            <person name="Shen B."/>
        </authorList>
    </citation>
    <scope>NUCLEOTIDE SEQUENCE [LARGE SCALE GENOMIC DNA]</scope>
    <source>
        <strain evidence="8 9">NPDC050545</strain>
    </source>
</reference>
<evidence type="ECO:0000256" key="4">
    <source>
        <dbReference type="ARBA" id="ARBA00023295"/>
    </source>
</evidence>
<feature type="signal peptide" evidence="6">
    <location>
        <begin position="1"/>
        <end position="31"/>
    </location>
</feature>
<evidence type="ECO:0000256" key="2">
    <source>
        <dbReference type="ARBA" id="ARBA00022525"/>
    </source>
</evidence>
<dbReference type="PANTHER" id="PTHR12147:SF26">
    <property type="entry name" value="PEPTIDASE M28 DOMAIN-CONTAINING PROTEIN"/>
    <property type="match status" value="1"/>
</dbReference>
<keyword evidence="4" id="KW-0326">Glycosidase</keyword>
<dbReference type="EMBL" id="JBITGY010000003">
    <property type="protein sequence ID" value="MFI6498199.1"/>
    <property type="molecule type" value="Genomic_DNA"/>
</dbReference>
<keyword evidence="9" id="KW-1185">Reference proteome</keyword>
<dbReference type="PANTHER" id="PTHR12147">
    <property type="entry name" value="METALLOPEPTIDASE M28 FAMILY MEMBER"/>
    <property type="match status" value="1"/>
</dbReference>
<dbReference type="InterPro" id="IPR036116">
    <property type="entry name" value="FN3_sf"/>
</dbReference>
<evidence type="ECO:0000256" key="1">
    <source>
        <dbReference type="ARBA" id="ARBA00004613"/>
    </source>
</evidence>
<evidence type="ECO:0000313" key="8">
    <source>
        <dbReference type="EMBL" id="MFI6498199.1"/>
    </source>
</evidence>
<accession>A0ABW7YUN3</accession>
<keyword evidence="3" id="KW-0482">Metalloprotease</keyword>
<sequence>MSLRVNPFIRRLALALAGLSLLAGTLSPATAASDRPQRDREIERMVRAVDPGSIERVIAKLVSFGTRHTLSSQTDPVRGIGAARDWIFEEFSRIAATSGGRMTVEKQSFVQPVSPRVPVPTTITNVVATLRGTQPASAGRTYVVSGHYDSRVSDPMDATSDAPGANDDASGVAVSIEAARVMAPRTFDATIVFMAVAGEEQGLYGAAHFAEQAKQQGVDIQGMFTNDIVGSPIGPNGRDPRAVRVFSEGVPTSETPAQTAIRQSIGGENDGVSRQLARSVNEAVDAYVPGFDARLYFRRDRYLRGGDHIPFLQRGFSAVRFTEVHEDYAHQHQDVRVEDGVQFGDLLRFVDFGYVARVAQANLAALAVLARAPRSPQNTAILTAQLTNDTDLRWTAGQEPDLAGYEVVWRETTEAAWTHSRFVGKVTSHTLKGLSKDNFQFGVRAVDTQGHRSPVAFPVPAAN</sequence>
<proteinExistence type="predicted"/>
<dbReference type="Gene3D" id="3.40.630.10">
    <property type="entry name" value="Zn peptidases"/>
    <property type="match status" value="1"/>
</dbReference>